<reference evidence="1" key="1">
    <citation type="submission" date="2020-10" db="EMBL/GenBank/DDBJ databases">
        <authorList>
            <person name="Han B."/>
            <person name="Lu T."/>
            <person name="Zhao Q."/>
            <person name="Huang X."/>
            <person name="Zhao Y."/>
        </authorList>
    </citation>
    <scope>NUCLEOTIDE SEQUENCE</scope>
</reference>
<dbReference type="OrthoDB" id="686632at2759"/>
<accession>A0A811S5W7</accession>
<organism evidence="1 2">
    <name type="scientific">Miscanthus lutarioriparius</name>
    <dbReference type="NCBI Taxonomy" id="422564"/>
    <lineage>
        <taxon>Eukaryota</taxon>
        <taxon>Viridiplantae</taxon>
        <taxon>Streptophyta</taxon>
        <taxon>Embryophyta</taxon>
        <taxon>Tracheophyta</taxon>
        <taxon>Spermatophyta</taxon>
        <taxon>Magnoliopsida</taxon>
        <taxon>Liliopsida</taxon>
        <taxon>Poales</taxon>
        <taxon>Poaceae</taxon>
        <taxon>PACMAD clade</taxon>
        <taxon>Panicoideae</taxon>
        <taxon>Andropogonodae</taxon>
        <taxon>Andropogoneae</taxon>
        <taxon>Saccharinae</taxon>
        <taxon>Miscanthus</taxon>
    </lineage>
</organism>
<keyword evidence="2" id="KW-1185">Reference proteome</keyword>
<dbReference type="EMBL" id="CAJGYO010000018">
    <property type="protein sequence ID" value="CAD6336939.1"/>
    <property type="molecule type" value="Genomic_DNA"/>
</dbReference>
<proteinExistence type="predicted"/>
<sequence>MAAADQMPLHFGQFSTGIGNTDAGFVMGTGKTLLKGTKMKAVAYGDQTMRFDCLLRVGECYDFMRVGFVPTHVGPLGYIFRLFADYFVVLSPQSMANAPPRELWICQYPRTFMEFEDVYAQAEYFFADVIGIVVHVSNIRGRDDVRMRPYRYVVLMNEMYLD</sequence>
<dbReference type="AlphaFoldDB" id="A0A811S5W7"/>
<comment type="caution">
    <text evidence="1">The sequence shown here is derived from an EMBL/GenBank/DDBJ whole genome shotgun (WGS) entry which is preliminary data.</text>
</comment>
<dbReference type="Proteomes" id="UP000604825">
    <property type="component" value="Unassembled WGS sequence"/>
</dbReference>
<protein>
    <submittedName>
        <fullName evidence="1">Uncharacterized protein</fullName>
    </submittedName>
</protein>
<name>A0A811S5W7_9POAL</name>
<gene>
    <name evidence="1" type="ORF">NCGR_LOCUS61037</name>
</gene>
<evidence type="ECO:0000313" key="2">
    <source>
        <dbReference type="Proteomes" id="UP000604825"/>
    </source>
</evidence>
<evidence type="ECO:0000313" key="1">
    <source>
        <dbReference type="EMBL" id="CAD6336939.1"/>
    </source>
</evidence>